<evidence type="ECO:0000313" key="3">
    <source>
        <dbReference type="Proteomes" id="UP000509510"/>
    </source>
</evidence>
<reference evidence="3" key="1">
    <citation type="submission" date="2020-06" db="EMBL/GenBank/DDBJ databases">
        <title>A chromosome-scale genome assembly of Talaromyces rugulosus W13939.</title>
        <authorList>
            <person name="Wang B."/>
            <person name="Guo L."/>
            <person name="Ye K."/>
            <person name="Wang L."/>
        </authorList>
    </citation>
    <scope>NUCLEOTIDE SEQUENCE [LARGE SCALE GENOMIC DNA]</scope>
    <source>
        <strain evidence="3">W13939</strain>
    </source>
</reference>
<protein>
    <submittedName>
        <fullName evidence="2">Uncharacterized protein</fullName>
    </submittedName>
</protein>
<evidence type="ECO:0000313" key="2">
    <source>
        <dbReference type="EMBL" id="QKX59554.1"/>
    </source>
</evidence>
<organism evidence="2 3">
    <name type="scientific">Talaromyces rugulosus</name>
    <name type="common">Penicillium rugulosum</name>
    <dbReference type="NCBI Taxonomy" id="121627"/>
    <lineage>
        <taxon>Eukaryota</taxon>
        <taxon>Fungi</taxon>
        <taxon>Dikarya</taxon>
        <taxon>Ascomycota</taxon>
        <taxon>Pezizomycotina</taxon>
        <taxon>Eurotiomycetes</taxon>
        <taxon>Eurotiomycetidae</taxon>
        <taxon>Eurotiales</taxon>
        <taxon>Trichocomaceae</taxon>
        <taxon>Talaromyces</taxon>
        <taxon>Talaromyces sect. Islandici</taxon>
    </lineage>
</organism>
<accession>A0A7H8QZI3</accession>
<dbReference type="Proteomes" id="UP000509510">
    <property type="component" value="Chromosome III"/>
</dbReference>
<dbReference type="KEGG" id="trg:TRUGW13939_06689"/>
<keyword evidence="3" id="KW-1185">Reference proteome</keyword>
<gene>
    <name evidence="2" type="ORF">TRUGW13939_06689</name>
</gene>
<dbReference type="RefSeq" id="XP_035345732.1">
    <property type="nucleotide sequence ID" value="XM_035489839.1"/>
</dbReference>
<dbReference type="EMBL" id="CP055900">
    <property type="protein sequence ID" value="QKX59554.1"/>
    <property type="molecule type" value="Genomic_DNA"/>
</dbReference>
<proteinExistence type="predicted"/>
<dbReference type="AlphaFoldDB" id="A0A7H8QZI3"/>
<sequence>MPPNSKGRPTQLTSIKNPATINKTYLVLSLMTFQRITLIPNRDIFKLHPWSHPVPFIGFERGRSSRERNRKAIRSLRDAYDFVGRQITEPHPGHPPPPAEQNLSKDSERLVAIQTEQRGKMTIGAINEWLYHHGPDYDDRRAGEFFEPTKFEQNRDKLEKCVALVCEQISMANDQCGKQILLPLSLQLTGAVAKEYVTPTLYLERWTYDHRGAASKAGGHDKRNKTNLVIKAF</sequence>
<evidence type="ECO:0000256" key="1">
    <source>
        <dbReference type="SAM" id="MobiDB-lite"/>
    </source>
</evidence>
<name>A0A7H8QZI3_TALRU</name>
<feature type="region of interest" description="Disordered" evidence="1">
    <location>
        <begin position="86"/>
        <end position="105"/>
    </location>
</feature>
<dbReference type="GeneID" id="55994184"/>